<reference evidence="2 3" key="1">
    <citation type="submission" date="2018-12" db="EMBL/GenBank/DDBJ databases">
        <title>Dyella dinghuensis sp. nov. DHOA06 and Dyella choica sp. nov. 4M-K27, isolated from forest soil.</title>
        <authorList>
            <person name="Qiu L.-H."/>
            <person name="Gao Z.-H."/>
        </authorList>
    </citation>
    <scope>NUCLEOTIDE SEQUENCE [LARGE SCALE GENOMIC DNA]</scope>
    <source>
        <strain evidence="2 3">4M-K27</strain>
    </source>
</reference>
<dbReference type="AlphaFoldDB" id="A0A3S0RM50"/>
<gene>
    <name evidence="2" type="ORF">EKH80_05010</name>
</gene>
<sequence>MKRLVWLFLIFHCMPCMAHTGNTVQIFRMSNNQFYSVPLMYHSLVQYYIDPNATNVTFEFRGHTYTVDTRRYMEGAMNQWMNATVGLDFPLNFSPVTTVTQANLVISAIFNEQDVPGWVPPNADGYAFPRDANHPFARVALIANRIPQSLEDCMDVSEYSVDALIRIWFRNFFIHEVGHTLGFDHPGHEGAGETQHGILPNVYFQVHLDHAADYEIPHIMTRSITEYITDREDELGRPVTEADVVISPVEVAAFRYAMTALAGVCEPPHTAFPSRGSTKAAQVDGAGSVRCSWGQPGIVSAVGSLLLN</sequence>
<keyword evidence="1" id="KW-0732">Signal</keyword>
<evidence type="ECO:0000313" key="3">
    <source>
        <dbReference type="Proteomes" id="UP000274358"/>
    </source>
</evidence>
<name>A0A3S0RM50_9GAMM</name>
<feature type="signal peptide" evidence="1">
    <location>
        <begin position="1"/>
        <end position="18"/>
    </location>
</feature>
<comment type="caution">
    <text evidence="2">The sequence shown here is derived from an EMBL/GenBank/DDBJ whole genome shotgun (WGS) entry which is preliminary data.</text>
</comment>
<feature type="chain" id="PRO_5018660999" description="Peptidase metallopeptidase domain-containing protein" evidence="1">
    <location>
        <begin position="19"/>
        <end position="308"/>
    </location>
</feature>
<protein>
    <recommendedName>
        <fullName evidence="4">Peptidase metallopeptidase domain-containing protein</fullName>
    </recommendedName>
</protein>
<dbReference type="Proteomes" id="UP000274358">
    <property type="component" value="Unassembled WGS sequence"/>
</dbReference>
<evidence type="ECO:0000256" key="1">
    <source>
        <dbReference type="SAM" id="SignalP"/>
    </source>
</evidence>
<accession>A0A3S0RM50</accession>
<organism evidence="2 3">
    <name type="scientific">Dyella choica</name>
    <dbReference type="NCBI Taxonomy" id="1927959"/>
    <lineage>
        <taxon>Bacteria</taxon>
        <taxon>Pseudomonadati</taxon>
        <taxon>Pseudomonadota</taxon>
        <taxon>Gammaproteobacteria</taxon>
        <taxon>Lysobacterales</taxon>
        <taxon>Rhodanobacteraceae</taxon>
        <taxon>Dyella</taxon>
    </lineage>
</organism>
<dbReference type="GO" id="GO:0008237">
    <property type="term" value="F:metallopeptidase activity"/>
    <property type="evidence" value="ECO:0007669"/>
    <property type="project" value="InterPro"/>
</dbReference>
<evidence type="ECO:0000313" key="2">
    <source>
        <dbReference type="EMBL" id="RUL78203.1"/>
    </source>
</evidence>
<evidence type="ECO:0008006" key="4">
    <source>
        <dbReference type="Google" id="ProtNLM"/>
    </source>
</evidence>
<dbReference type="SUPFAM" id="SSF55486">
    <property type="entry name" value="Metalloproteases ('zincins'), catalytic domain"/>
    <property type="match status" value="1"/>
</dbReference>
<dbReference type="Gene3D" id="3.40.390.10">
    <property type="entry name" value="Collagenase (Catalytic Domain)"/>
    <property type="match status" value="1"/>
</dbReference>
<dbReference type="InterPro" id="IPR024079">
    <property type="entry name" value="MetalloPept_cat_dom_sf"/>
</dbReference>
<proteinExistence type="predicted"/>
<dbReference type="OrthoDB" id="6442215at2"/>
<dbReference type="RefSeq" id="WP_126683639.1">
    <property type="nucleotide sequence ID" value="NZ_RYYV01000003.1"/>
</dbReference>
<dbReference type="EMBL" id="RYYV01000003">
    <property type="protein sequence ID" value="RUL78203.1"/>
    <property type="molecule type" value="Genomic_DNA"/>
</dbReference>
<keyword evidence="3" id="KW-1185">Reference proteome</keyword>